<sequence>MSSPITLKNPSLFHNLSYSHGRWIEACSKARFEVDDPGTGKVFTTCPDLAAEDANPIVQSSYEAFQTYKTINPRTRAQLLLKWHQLIRDNRDDIATILTHETGKPLNEAYCEIDYATGFTWWFAAEAERIRGEVSTPAAPNRRVLVIKQPIGVCVALVPWNFPIAMVLRKVGAALAAGCTMIAKPSPETPLTTLALAYLAEQAGFAPGIFNVITTSNKNTPALSETLCKHPLVHKVSFTGSTAVGSIIARHCAEGIKKVTLELGGNCPFIIFDDADQEHALAQLTALKWRHAGQACITANRIYVHDRIYEQFLAKLVEHAKMIKVGHGLEQSNTMGPLTTPRGVDKARRQVEDAVQHGAKIAHGGKPLSGAAFGSGYYFEPTILRDVDSSMQVTQEESFAPIAAVYRFKTEDEVVQQANNTVMGLASYVFTTDVNRSWRMLEKLEAGMIGLNTGNSSAAESPFGGMKMSGYGKESGKDVAVAEYLVSKTCTMTVEGALP</sequence>
<reference evidence="6" key="1">
    <citation type="journal article" date="2014" name="Nat. Commun.">
        <title>Genomic adaptations of the halophilic Dead Sea filamentous fungus Eurotium rubrum.</title>
        <authorList>
            <person name="Kis-Papo T."/>
            <person name="Weig A.R."/>
            <person name="Riley R."/>
            <person name="Persoh D."/>
            <person name="Salamov A."/>
            <person name="Sun H."/>
            <person name="Lipzen A."/>
            <person name="Wasser S.P."/>
            <person name="Rambold G."/>
            <person name="Grigoriev I.V."/>
            <person name="Nevo E."/>
        </authorList>
    </citation>
    <scope>NUCLEOTIDE SEQUENCE [LARGE SCALE GENOMIC DNA]</scope>
    <source>
        <strain evidence="6">CBS 135680</strain>
    </source>
</reference>
<dbReference type="FunFam" id="3.40.309.10:FF:000004">
    <property type="entry name" value="Succinate-semialdehyde dehydrogenase I"/>
    <property type="match status" value="1"/>
</dbReference>
<protein>
    <submittedName>
        <fullName evidence="5">Succinate-semialdehyde dehydrogenase</fullName>
    </submittedName>
</protein>
<dbReference type="GO" id="GO:0005737">
    <property type="term" value="C:cytoplasm"/>
    <property type="evidence" value="ECO:0007669"/>
    <property type="project" value="TreeGrafter"/>
</dbReference>
<name>A0A017SP91_ASPRC</name>
<comment type="pathway">
    <text evidence="1">Amino-acid degradation; 4-aminobutanoate degradation.</text>
</comment>
<dbReference type="HOGENOM" id="CLU_005391_5_1_1"/>
<dbReference type="InterPro" id="IPR050740">
    <property type="entry name" value="Aldehyde_DH_Superfamily"/>
</dbReference>
<dbReference type="CDD" id="cd07103">
    <property type="entry name" value="ALDH_F5_SSADH_GabD"/>
    <property type="match status" value="1"/>
</dbReference>
<dbReference type="STRING" id="1388766.A0A017SP91"/>
<dbReference type="PANTHER" id="PTHR43353">
    <property type="entry name" value="SUCCINATE-SEMIALDEHYDE DEHYDROGENASE, MITOCHONDRIAL"/>
    <property type="match status" value="1"/>
</dbReference>
<dbReference type="InterPro" id="IPR016161">
    <property type="entry name" value="Ald_DH/histidinol_DH"/>
</dbReference>
<dbReference type="Gene3D" id="3.40.309.10">
    <property type="entry name" value="Aldehyde Dehydrogenase, Chain A, domain 2"/>
    <property type="match status" value="1"/>
</dbReference>
<organism evidence="5 6">
    <name type="scientific">Aspergillus ruber (strain CBS 135680)</name>
    <dbReference type="NCBI Taxonomy" id="1388766"/>
    <lineage>
        <taxon>Eukaryota</taxon>
        <taxon>Fungi</taxon>
        <taxon>Dikarya</taxon>
        <taxon>Ascomycota</taxon>
        <taxon>Pezizomycotina</taxon>
        <taxon>Eurotiomycetes</taxon>
        <taxon>Eurotiomycetidae</taxon>
        <taxon>Eurotiales</taxon>
        <taxon>Aspergillaceae</taxon>
        <taxon>Aspergillus</taxon>
        <taxon>Aspergillus subgen. Aspergillus</taxon>
    </lineage>
</organism>
<evidence type="ECO:0000256" key="3">
    <source>
        <dbReference type="ARBA" id="ARBA00023002"/>
    </source>
</evidence>
<comment type="similarity">
    <text evidence="2">Belongs to the aldehyde dehydrogenase family.</text>
</comment>
<proteinExistence type="inferred from homology"/>
<keyword evidence="3" id="KW-0560">Oxidoreductase</keyword>
<evidence type="ECO:0000313" key="5">
    <source>
        <dbReference type="EMBL" id="EYE98808.1"/>
    </source>
</evidence>
<dbReference type="GO" id="GO:0004777">
    <property type="term" value="F:succinate-semialdehyde dehydrogenase (NAD+) activity"/>
    <property type="evidence" value="ECO:0007669"/>
    <property type="project" value="TreeGrafter"/>
</dbReference>
<evidence type="ECO:0000256" key="2">
    <source>
        <dbReference type="ARBA" id="ARBA00009986"/>
    </source>
</evidence>
<dbReference type="Proteomes" id="UP000019804">
    <property type="component" value="Unassembled WGS sequence"/>
</dbReference>
<feature type="domain" description="Aldehyde dehydrogenase" evidence="4">
    <location>
        <begin position="23"/>
        <end position="489"/>
    </location>
</feature>
<accession>A0A017SP91</accession>
<dbReference type="RefSeq" id="XP_040642496.1">
    <property type="nucleotide sequence ID" value="XM_040778582.1"/>
</dbReference>
<evidence type="ECO:0000256" key="1">
    <source>
        <dbReference type="ARBA" id="ARBA00005176"/>
    </source>
</evidence>
<keyword evidence="6" id="KW-1185">Reference proteome</keyword>
<dbReference type="InterPro" id="IPR016162">
    <property type="entry name" value="Ald_DH_N"/>
</dbReference>
<dbReference type="GeneID" id="63693706"/>
<evidence type="ECO:0000313" key="6">
    <source>
        <dbReference type="Proteomes" id="UP000019804"/>
    </source>
</evidence>
<dbReference type="SUPFAM" id="SSF53720">
    <property type="entry name" value="ALDH-like"/>
    <property type="match status" value="1"/>
</dbReference>
<dbReference type="EMBL" id="KK088412">
    <property type="protein sequence ID" value="EYE98808.1"/>
    <property type="molecule type" value="Genomic_DNA"/>
</dbReference>
<gene>
    <name evidence="5" type="ORF">EURHEDRAFT_373895</name>
</gene>
<dbReference type="AlphaFoldDB" id="A0A017SP91"/>
<dbReference type="GO" id="GO:0009450">
    <property type="term" value="P:gamma-aminobutyric acid catabolic process"/>
    <property type="evidence" value="ECO:0007669"/>
    <property type="project" value="TreeGrafter"/>
</dbReference>
<evidence type="ECO:0000259" key="4">
    <source>
        <dbReference type="Pfam" id="PF00171"/>
    </source>
</evidence>
<dbReference type="InterPro" id="IPR015590">
    <property type="entry name" value="Aldehyde_DH_dom"/>
</dbReference>
<dbReference type="InterPro" id="IPR016163">
    <property type="entry name" value="Ald_DH_C"/>
</dbReference>
<dbReference type="FunFam" id="3.40.605.10:FF:000023">
    <property type="entry name" value="Succinate-semialdehyde dehydrogenase (Eurofung)"/>
    <property type="match status" value="1"/>
</dbReference>
<dbReference type="Gene3D" id="3.40.605.10">
    <property type="entry name" value="Aldehyde Dehydrogenase, Chain A, domain 1"/>
    <property type="match status" value="1"/>
</dbReference>
<dbReference type="Pfam" id="PF00171">
    <property type="entry name" value="Aldedh"/>
    <property type="match status" value="1"/>
</dbReference>
<dbReference type="PANTHER" id="PTHR43353:SF7">
    <property type="entry name" value="SUCCINATE SEMIALDEHYDE DEHYDROGENASE (EUROFUNG)"/>
    <property type="match status" value="1"/>
</dbReference>
<dbReference type="OrthoDB" id="310895at2759"/>